<dbReference type="KEGG" id="mgau:MGALJ_48540"/>
<dbReference type="EMBL" id="AP022601">
    <property type="protein sequence ID" value="BBY95185.1"/>
    <property type="molecule type" value="Genomic_DNA"/>
</dbReference>
<protein>
    <submittedName>
        <fullName evidence="1">Uncharacterized protein</fullName>
    </submittedName>
</protein>
<dbReference type="Proteomes" id="UP000465785">
    <property type="component" value="Chromosome"/>
</dbReference>
<evidence type="ECO:0000313" key="1">
    <source>
        <dbReference type="EMBL" id="BBY95185.1"/>
    </source>
</evidence>
<accession>A0A9W4FHH0</accession>
<keyword evidence="2" id="KW-1185">Reference proteome</keyword>
<reference evidence="1 2" key="1">
    <citation type="journal article" date="2019" name="Emerg. Microbes Infect.">
        <title>Comprehensive subspecies identification of 175 nontuberculous mycobacteria species based on 7547 genomic profiles.</title>
        <authorList>
            <person name="Matsumoto Y."/>
            <person name="Kinjo T."/>
            <person name="Motooka D."/>
            <person name="Nabeya D."/>
            <person name="Jung N."/>
            <person name="Uechi K."/>
            <person name="Horii T."/>
            <person name="Iida T."/>
            <person name="Fujita J."/>
            <person name="Nakamura S."/>
        </authorList>
    </citation>
    <scope>NUCLEOTIDE SEQUENCE [LARGE SCALE GENOMIC DNA]</scope>
    <source>
        <strain evidence="1 2">JCM 6399</strain>
    </source>
</reference>
<sequence>MGNPIHVIGDRPRDGYFYLCDDLARTGARELGSDGLVLLAYLLSRAGNAKGGKPFETSSVRISIDLGWGPNRNRVRRALDAAEKQHRLVKRKFVRDGHEQTTRWAYVVAAGGRKFTDWELTECNRPIELPSKMSPEGDS</sequence>
<proteinExistence type="predicted"/>
<dbReference type="RefSeq" id="WP_163733950.1">
    <property type="nucleotide sequence ID" value="NZ_AP022601.1"/>
</dbReference>
<name>A0A9W4FHH0_9MYCO</name>
<dbReference type="AlphaFoldDB" id="A0A9W4FHH0"/>
<evidence type="ECO:0000313" key="2">
    <source>
        <dbReference type="Proteomes" id="UP000465785"/>
    </source>
</evidence>
<organism evidence="1 2">
    <name type="scientific">Mycobacterium gallinarum</name>
    <dbReference type="NCBI Taxonomy" id="39689"/>
    <lineage>
        <taxon>Bacteria</taxon>
        <taxon>Bacillati</taxon>
        <taxon>Actinomycetota</taxon>
        <taxon>Actinomycetes</taxon>
        <taxon>Mycobacteriales</taxon>
        <taxon>Mycobacteriaceae</taxon>
        <taxon>Mycobacterium</taxon>
    </lineage>
</organism>
<gene>
    <name evidence="1" type="ORF">MGALJ_48540</name>
</gene>